<name>A0AAV2IH42_LYMST</name>
<organism evidence="3 4">
    <name type="scientific">Lymnaea stagnalis</name>
    <name type="common">Great pond snail</name>
    <name type="synonym">Helix stagnalis</name>
    <dbReference type="NCBI Taxonomy" id="6523"/>
    <lineage>
        <taxon>Eukaryota</taxon>
        <taxon>Metazoa</taxon>
        <taxon>Spiralia</taxon>
        <taxon>Lophotrochozoa</taxon>
        <taxon>Mollusca</taxon>
        <taxon>Gastropoda</taxon>
        <taxon>Heterobranchia</taxon>
        <taxon>Euthyneura</taxon>
        <taxon>Panpulmonata</taxon>
        <taxon>Hygrophila</taxon>
        <taxon>Lymnaeoidea</taxon>
        <taxon>Lymnaeidae</taxon>
        <taxon>Lymnaea</taxon>
    </lineage>
</organism>
<gene>
    <name evidence="3" type="ORF">GSLYS_00019708001</name>
</gene>
<evidence type="ECO:0000313" key="3">
    <source>
        <dbReference type="EMBL" id="CAL1546331.1"/>
    </source>
</evidence>
<feature type="domain" description="Bridge-like lipid transfer protein family member 1 C-terminal" evidence="2">
    <location>
        <begin position="1127"/>
        <end position="1715"/>
    </location>
</feature>
<comment type="caution">
    <text evidence="3">The sequence shown here is derived from an EMBL/GenBank/DDBJ whole genome shotgun (WGS) entry which is preliminary data.</text>
</comment>
<evidence type="ECO:0000256" key="1">
    <source>
        <dbReference type="SAM" id="MobiDB-lite"/>
    </source>
</evidence>
<dbReference type="PANTHER" id="PTHR31640:SF1">
    <property type="entry name" value="BRIDGE-LIKE LIPID TRANSFER PROTEIN FAMILY MEMBER 1"/>
    <property type="match status" value="1"/>
</dbReference>
<feature type="compositionally biased region" description="Acidic residues" evidence="1">
    <location>
        <begin position="473"/>
        <end position="482"/>
    </location>
</feature>
<feature type="region of interest" description="Disordered" evidence="1">
    <location>
        <begin position="564"/>
        <end position="601"/>
    </location>
</feature>
<feature type="compositionally biased region" description="Acidic residues" evidence="1">
    <location>
        <begin position="275"/>
        <end position="288"/>
    </location>
</feature>
<feature type="region of interest" description="Disordered" evidence="1">
    <location>
        <begin position="663"/>
        <end position="683"/>
    </location>
</feature>
<dbReference type="Proteomes" id="UP001497497">
    <property type="component" value="Unassembled WGS sequence"/>
</dbReference>
<feature type="compositionally biased region" description="Polar residues" evidence="1">
    <location>
        <begin position="1128"/>
        <end position="1140"/>
    </location>
</feature>
<feature type="compositionally biased region" description="Polar residues" evidence="1">
    <location>
        <begin position="1736"/>
        <end position="1748"/>
    </location>
</feature>
<dbReference type="EMBL" id="CAXITT010000799">
    <property type="protein sequence ID" value="CAL1546331.1"/>
    <property type="molecule type" value="Genomic_DNA"/>
</dbReference>
<dbReference type="InterPro" id="IPR033616">
    <property type="entry name" value="BLTP1"/>
</dbReference>
<feature type="compositionally biased region" description="Polar residues" evidence="1">
    <location>
        <begin position="846"/>
        <end position="860"/>
    </location>
</feature>
<feature type="region of interest" description="Disordered" evidence="1">
    <location>
        <begin position="404"/>
        <end position="525"/>
    </location>
</feature>
<evidence type="ECO:0000313" key="4">
    <source>
        <dbReference type="Proteomes" id="UP001497497"/>
    </source>
</evidence>
<feature type="region of interest" description="Disordered" evidence="1">
    <location>
        <begin position="812"/>
        <end position="860"/>
    </location>
</feature>
<protein>
    <recommendedName>
        <fullName evidence="2">Bridge-like lipid transfer protein family member 1 C-terminal domain-containing protein</fullName>
    </recommendedName>
</protein>
<keyword evidence="4" id="KW-1185">Reference proteome</keyword>
<dbReference type="GO" id="GO:0098793">
    <property type="term" value="C:presynapse"/>
    <property type="evidence" value="ECO:0007669"/>
    <property type="project" value="GOC"/>
</dbReference>
<feature type="region of interest" description="Disordered" evidence="1">
    <location>
        <begin position="1615"/>
        <end position="1636"/>
    </location>
</feature>
<feature type="compositionally biased region" description="Polar residues" evidence="1">
    <location>
        <begin position="451"/>
        <end position="472"/>
    </location>
</feature>
<feature type="compositionally biased region" description="Basic and acidic residues" evidence="1">
    <location>
        <begin position="421"/>
        <end position="445"/>
    </location>
</feature>
<dbReference type="Pfam" id="PF25040">
    <property type="entry name" value="BLTP1_C"/>
    <property type="match status" value="2"/>
</dbReference>
<dbReference type="PANTHER" id="PTHR31640">
    <property type="entry name" value="TRANSMEMBRANE PROTEIN KIAA1109"/>
    <property type="match status" value="1"/>
</dbReference>
<evidence type="ECO:0000259" key="2">
    <source>
        <dbReference type="SMART" id="SM01220"/>
    </source>
</evidence>
<dbReference type="GO" id="GO:0048488">
    <property type="term" value="P:synaptic vesicle endocytosis"/>
    <property type="evidence" value="ECO:0007669"/>
    <property type="project" value="TreeGrafter"/>
</dbReference>
<feature type="region of interest" description="Disordered" evidence="1">
    <location>
        <begin position="267"/>
        <end position="304"/>
    </location>
</feature>
<feature type="region of interest" description="Disordered" evidence="1">
    <location>
        <begin position="1014"/>
        <end position="1140"/>
    </location>
</feature>
<accession>A0AAV2IH42</accession>
<sequence length="1748" mass="195106">MAFFKTTIKVRNALQHEMIPNLSRDQEALLINLFRPIILAQPLAFDKAVLVWLNYKNAYEYWTEQRMALNKEVLTATRQVMDKLPHIAPTTAPSITTLFLQLTVDDMGICVPLLSSPYQPIPNPGPGLQSPRVAEADQGSALVLTVESTQISACSSGSLVSKGKFKNFCLRFADDFGSSWDDWKPWPTDNGTVMNQCNVPSGTYEVCSRTINKQDTNSGNAKWILNVQWDMKGIDVHLDTDIGKRFTLLGHTLTLLAGDSDDGIDSTHPVKLGDDVDGDFDEDDDDAVDLSSPDTQENSEEDLQLKRRTSLASDILPEEIFSDNFDPKERARKIEREMNEQAKIVQELKECGATEATIDIERKKLEDLQTLLFQDFRRDFLEMLKRKGDRASLIKDKLGLSSRPLSHLRSKSAGPRRLAKSHSDRHTVTEADLTKNRRQSEDLSRIPKVSFSGSHLNTYTPPSTPGHYSSYVSDDEDDEDSDPFFQGKHRSRSLEAIQSSGSESQPDEGIPYKSRKKKSEDTGSISSNKLAEQNIDFELDVKVFIDSGKCVLYPKEAKEEEVRKFAKKEKQTAPEPNLQTSPNAKRKLKKEASGASISSQRKLSVNPDTTIFFVPSVAVKVHYNSKTDHTTYICTNSTIYEEPETTTVGVSRPHPFVPEITVTSPPFQQPCKDESTFSLDSGSPRRAGQLKKASLYAWFTLQTLPEEMIISPTFLDFLEQALEPLPITTSSSPSILKRDMMDSLVNNMDLDASQGSLGQQSMAFFPVDVVVHIKVDPSFIRFNCHPVSRVECLLQVPSLDLYFSTKKTDINEGMLPDNTQMPKSGKAKPPPSSSANAQSSARTRHTSGMSDTSFYPGSSSGGLSVTGCISDFSLYIFHPYGTGVQRRFAGTSDSPTFRSQPGLDRISENAGSAIHDMGRRDSLSLNVEFIRVNISRTRKLERYSEPNENPAKGEQQTRSNAVRFSAICDVGTASFKYDMRRLSEILSLPKAWYRRTLARRLFLGDESINLAQGEEPDSLTSLPGDQPKRPLFMSQNSSSHPSLNVINTPKPLKKHHRRGSSGDKVRIQLSPEFKTEIATRRGRNTSRSHQAQNDLPSRESSAHRKKSRTISSPDMPRHRHSIAGGITPASNSGSPTTPPNISSSWETLVLFAVNLAQLNLEVNMANVMGNTEWKTKALKTQGRLSINSSGHKNLNIDAGFGKSSFESKGGIVGGTIDVNNLNGFFSVCEDPDLGRDPDHQAGLSTSVVETKFDYMGSSIIMTRLSHLHLLLKDEWHVDTNSDLDTPLATNRSAFLFVNGKLSWSHFHLMISRSTTPDLIKIISKLDEFFTQQVMSGRRVFQHPTAFSGSAQNKLPRKISESAVMDELRHHRHWQSALEHLMGYQFSMLPSVLPPEGMVLGGTMTLEGQGLMLASFHGVNFRAKYWALFNIKDPYIYFSTEAQKIPEGGTHIVQDLQFIVGQQQGTQPTGVTSPQAIHNHMATICKITRTHHMPPNFTSVDEWFSYAMTSSATDPKIVTEFPGVRLEEEGGRKFSKVKAAYYSHETEVIFAFPSMYMNLKTSHFQGENPPEENEDRPAVECSFVAEFYDHIYVAMDAEVILFLHDLVSSYIREKDRGSVGRSSGTKLAKSEPKLSDPTSALKHDYRTFECKTWQLEPTLRLIHWASTQIDPVGADYVLQKLGFSHARVTIPKWVQRGFMDPLDKVLSVLVDKLITTLRDQQSSGLTEDSADQDQTEKSITVSQTSDKTV</sequence>
<dbReference type="SMART" id="SM01220">
    <property type="entry name" value="FSA_C"/>
    <property type="match status" value="1"/>
</dbReference>
<feature type="region of interest" description="Disordered" evidence="1">
    <location>
        <begin position="1720"/>
        <end position="1748"/>
    </location>
</feature>
<proteinExistence type="predicted"/>
<dbReference type="InterPro" id="IPR056742">
    <property type="entry name" value="BLTP1_C"/>
</dbReference>
<reference evidence="3 4" key="1">
    <citation type="submission" date="2024-04" db="EMBL/GenBank/DDBJ databases">
        <authorList>
            <consortium name="Genoscope - CEA"/>
            <person name="William W."/>
        </authorList>
    </citation>
    <scope>NUCLEOTIDE SEQUENCE [LARGE SCALE GENOMIC DNA]</scope>
</reference>
<feature type="compositionally biased region" description="Polar residues" evidence="1">
    <location>
        <begin position="1033"/>
        <end position="1047"/>
    </location>
</feature>